<dbReference type="Proteomes" id="UP000182409">
    <property type="component" value="Unassembled WGS sequence"/>
</dbReference>
<organism evidence="10 11">
    <name type="scientific">Terriglobus roseus</name>
    <dbReference type="NCBI Taxonomy" id="392734"/>
    <lineage>
        <taxon>Bacteria</taxon>
        <taxon>Pseudomonadati</taxon>
        <taxon>Acidobacteriota</taxon>
        <taxon>Terriglobia</taxon>
        <taxon>Terriglobales</taxon>
        <taxon>Acidobacteriaceae</taxon>
        <taxon>Terriglobus</taxon>
    </lineage>
</organism>
<evidence type="ECO:0000256" key="6">
    <source>
        <dbReference type="ARBA" id="ARBA00038076"/>
    </source>
</evidence>
<evidence type="ECO:0000256" key="2">
    <source>
        <dbReference type="ARBA" id="ARBA00022475"/>
    </source>
</evidence>
<feature type="domain" description="ABC3 transporter permease C-terminal" evidence="8">
    <location>
        <begin position="256"/>
        <end position="370"/>
    </location>
</feature>
<gene>
    <name evidence="10" type="ORF">SAMN05443244_2992</name>
</gene>
<evidence type="ECO:0000313" key="11">
    <source>
        <dbReference type="Proteomes" id="UP000182409"/>
    </source>
</evidence>
<dbReference type="InterPro" id="IPR025857">
    <property type="entry name" value="MacB_PCD"/>
</dbReference>
<dbReference type="InterPro" id="IPR050250">
    <property type="entry name" value="Macrolide_Exporter_MacB"/>
</dbReference>
<keyword evidence="5 7" id="KW-0472">Membrane</keyword>
<feature type="transmembrane region" description="Helical" evidence="7">
    <location>
        <begin position="250"/>
        <end position="270"/>
    </location>
</feature>
<evidence type="ECO:0000259" key="9">
    <source>
        <dbReference type="Pfam" id="PF12704"/>
    </source>
</evidence>
<evidence type="ECO:0000256" key="5">
    <source>
        <dbReference type="ARBA" id="ARBA00023136"/>
    </source>
</evidence>
<evidence type="ECO:0000256" key="7">
    <source>
        <dbReference type="SAM" id="Phobius"/>
    </source>
</evidence>
<comment type="subcellular location">
    <subcellularLocation>
        <location evidence="1">Cell membrane</location>
        <topology evidence="1">Multi-pass membrane protein</topology>
    </subcellularLocation>
</comment>
<dbReference type="RefSeq" id="WP_074654743.1">
    <property type="nucleotide sequence ID" value="NZ_FNSD01000001.1"/>
</dbReference>
<sequence>MNRLVVGNLVHRPLRSLISALAVTIEVVMILSIVAIMLGMVNGQKLRTNGIGGDIIAKPGAASNLIGVSGAPASAKVGLVLAKLPHVKVAAPIYIQLTTSAGAVENIFGIDYSTFNALTPFVFVEGGPFSGPDDIIVDDVASHGSTDGPAMRGKSFHVGETTKLLGHVFHVSGVVVHGRGGRKFIPLDTINAINGTDNRCSVFYLRTEDAPKWQKAVREEIQATEGMQQWDVQTLDELLSQMTPEKFPGFNIGLSVVIGIAVVIGFLVIFQSMYTAVMERTREIGILKSLGASKGYIVGIVLRESGLLAVCGVVAGVASTYLLRAILHIKASQLEFEVTPAWVAKAAAIAIVGALLGALYPALKAASKDPIDALSYE</sequence>
<evidence type="ECO:0000256" key="4">
    <source>
        <dbReference type="ARBA" id="ARBA00022989"/>
    </source>
</evidence>
<name>A0A1H4QX41_9BACT</name>
<proteinExistence type="inferred from homology"/>
<keyword evidence="4 7" id="KW-1133">Transmembrane helix</keyword>
<feature type="transmembrane region" description="Helical" evidence="7">
    <location>
        <begin position="339"/>
        <end position="360"/>
    </location>
</feature>
<protein>
    <submittedName>
        <fullName evidence="10">Putative ABC transport system permease protein</fullName>
    </submittedName>
</protein>
<dbReference type="OrthoDB" id="9770036at2"/>
<dbReference type="Pfam" id="PF02687">
    <property type="entry name" value="FtsX"/>
    <property type="match status" value="1"/>
</dbReference>
<evidence type="ECO:0000259" key="8">
    <source>
        <dbReference type="Pfam" id="PF02687"/>
    </source>
</evidence>
<dbReference type="AlphaFoldDB" id="A0A1H4QX41"/>
<reference evidence="10 11" key="1">
    <citation type="submission" date="2016-10" db="EMBL/GenBank/DDBJ databases">
        <authorList>
            <person name="de Groot N.N."/>
        </authorList>
    </citation>
    <scope>NUCLEOTIDE SEQUENCE [LARGE SCALE GENOMIC DNA]</scope>
    <source>
        <strain evidence="10 11">AB35.6</strain>
    </source>
</reference>
<keyword evidence="3 7" id="KW-0812">Transmembrane</keyword>
<feature type="domain" description="MacB-like periplasmic core" evidence="9">
    <location>
        <begin position="16"/>
        <end position="221"/>
    </location>
</feature>
<keyword evidence="2" id="KW-1003">Cell membrane</keyword>
<dbReference type="EMBL" id="FNSD01000001">
    <property type="protein sequence ID" value="SEC24206.1"/>
    <property type="molecule type" value="Genomic_DNA"/>
</dbReference>
<dbReference type="InterPro" id="IPR003838">
    <property type="entry name" value="ABC3_permease_C"/>
</dbReference>
<dbReference type="PANTHER" id="PTHR30572">
    <property type="entry name" value="MEMBRANE COMPONENT OF TRANSPORTER-RELATED"/>
    <property type="match status" value="1"/>
</dbReference>
<dbReference type="Pfam" id="PF12704">
    <property type="entry name" value="MacB_PCD"/>
    <property type="match status" value="1"/>
</dbReference>
<dbReference type="GO" id="GO:0022857">
    <property type="term" value="F:transmembrane transporter activity"/>
    <property type="evidence" value="ECO:0007669"/>
    <property type="project" value="TreeGrafter"/>
</dbReference>
<dbReference type="GO" id="GO:0005886">
    <property type="term" value="C:plasma membrane"/>
    <property type="evidence" value="ECO:0007669"/>
    <property type="project" value="UniProtKB-SubCell"/>
</dbReference>
<dbReference type="PANTHER" id="PTHR30572:SF4">
    <property type="entry name" value="ABC TRANSPORTER PERMEASE YTRF"/>
    <property type="match status" value="1"/>
</dbReference>
<evidence type="ECO:0000313" key="10">
    <source>
        <dbReference type="EMBL" id="SEC24206.1"/>
    </source>
</evidence>
<feature type="transmembrane region" description="Helical" evidence="7">
    <location>
        <begin position="306"/>
        <end position="327"/>
    </location>
</feature>
<feature type="transmembrane region" description="Helical" evidence="7">
    <location>
        <begin position="20"/>
        <end position="41"/>
    </location>
</feature>
<accession>A0A1H4QX41</accession>
<evidence type="ECO:0000256" key="1">
    <source>
        <dbReference type="ARBA" id="ARBA00004651"/>
    </source>
</evidence>
<comment type="similarity">
    <text evidence="6">Belongs to the ABC-4 integral membrane protein family.</text>
</comment>
<evidence type="ECO:0000256" key="3">
    <source>
        <dbReference type="ARBA" id="ARBA00022692"/>
    </source>
</evidence>